<feature type="transmembrane region" description="Helical" evidence="1">
    <location>
        <begin position="85"/>
        <end position="105"/>
    </location>
</feature>
<feature type="transmembrane region" description="Helical" evidence="1">
    <location>
        <begin position="117"/>
        <end position="134"/>
    </location>
</feature>
<feature type="transmembrane region" description="Helical" evidence="1">
    <location>
        <begin position="12"/>
        <end position="34"/>
    </location>
</feature>
<dbReference type="EMBL" id="AP022620">
    <property type="protein sequence ID" value="BBZ77216.1"/>
    <property type="molecule type" value="Genomic_DNA"/>
</dbReference>
<keyword evidence="1" id="KW-0472">Membrane</keyword>
<keyword evidence="1" id="KW-1133">Transmembrane helix</keyword>
<keyword evidence="3" id="KW-1185">Reference proteome</keyword>
<proteinExistence type="predicted"/>
<evidence type="ECO:0000313" key="3">
    <source>
        <dbReference type="Proteomes" id="UP000467249"/>
    </source>
</evidence>
<dbReference type="AlphaFoldDB" id="A0A6N4W5I1"/>
<evidence type="ECO:0000313" key="2">
    <source>
        <dbReference type="EMBL" id="BBZ77216.1"/>
    </source>
</evidence>
<gene>
    <name evidence="2" type="ORF">MANY_25530</name>
</gene>
<name>A0A6N4W5I1_9MYCO</name>
<dbReference type="KEGG" id="many:MANY_25530"/>
<evidence type="ECO:0000256" key="1">
    <source>
        <dbReference type="SAM" id="Phobius"/>
    </source>
</evidence>
<accession>A0A6N4W5I1</accession>
<dbReference type="Proteomes" id="UP000467249">
    <property type="component" value="Chromosome"/>
</dbReference>
<organism evidence="2 3">
    <name type="scientific">Mycolicibacterium anyangense</name>
    <dbReference type="NCBI Taxonomy" id="1431246"/>
    <lineage>
        <taxon>Bacteria</taxon>
        <taxon>Bacillati</taxon>
        <taxon>Actinomycetota</taxon>
        <taxon>Actinomycetes</taxon>
        <taxon>Mycobacteriales</taxon>
        <taxon>Mycobacteriaceae</taxon>
        <taxon>Mycolicibacterium</taxon>
    </lineage>
</organism>
<reference evidence="2 3" key="1">
    <citation type="journal article" date="2019" name="Emerg. Microbes Infect.">
        <title>Comprehensive subspecies identification of 175 nontuberculous mycobacteria species based on 7547 genomic profiles.</title>
        <authorList>
            <person name="Matsumoto Y."/>
            <person name="Kinjo T."/>
            <person name="Motooka D."/>
            <person name="Nabeya D."/>
            <person name="Jung N."/>
            <person name="Uechi K."/>
            <person name="Horii T."/>
            <person name="Iida T."/>
            <person name="Fujita J."/>
            <person name="Nakamura S."/>
        </authorList>
    </citation>
    <scope>NUCLEOTIDE SEQUENCE [LARGE SCALE GENOMIC DNA]</scope>
    <source>
        <strain evidence="2 3">JCM 30275</strain>
    </source>
</reference>
<keyword evidence="1" id="KW-0812">Transmembrane</keyword>
<protein>
    <submittedName>
        <fullName evidence="2">Uncharacterized protein</fullName>
    </submittedName>
</protein>
<dbReference type="RefSeq" id="WP_163804563.1">
    <property type="nucleotide sequence ID" value="NZ_AP022620.1"/>
</dbReference>
<sequence length="159" mass="17892">MNLSTHTTGLGLWGLLMFIALGFEVVFASLAFVYTRRLLRLRALPLGDDLNSYQKALRKLRRNEPMSSDEWNLAERIIDIRRSPLAYSVPAAFMTIGIFYILGSLEYLHGHTPSERTFLGVIPMVTSTNLVIQMRKSARLTKRLAKAAIAEPEELLPTG</sequence>